<dbReference type="GO" id="GO:0006364">
    <property type="term" value="P:rRNA processing"/>
    <property type="evidence" value="ECO:0007669"/>
    <property type="project" value="UniProtKB-UniRule"/>
</dbReference>
<protein>
    <recommendedName>
        <fullName evidence="9">Ribonuclease J</fullName>
        <shortName evidence="9">RNase J</shortName>
        <ecNumber evidence="9">3.1.-.-</ecNumber>
    </recommendedName>
</protein>
<feature type="compositionally biased region" description="Basic residues" evidence="13">
    <location>
        <begin position="32"/>
        <end position="54"/>
    </location>
</feature>
<feature type="binding site" evidence="12">
    <location>
        <position position="521"/>
    </location>
    <ligand>
        <name>Ca(2+)</name>
        <dbReference type="ChEBI" id="CHEBI:29108"/>
    </ligand>
</feature>
<dbReference type="Gene3D" id="3.40.50.10710">
    <property type="entry name" value="Metallo-hydrolase/oxidoreductase"/>
    <property type="match status" value="1"/>
</dbReference>
<feature type="binding site" evidence="12">
    <location>
        <position position="151"/>
    </location>
    <ligand>
        <name>Zn(2+)</name>
        <dbReference type="ChEBI" id="CHEBI:29105"/>
        <label>1</label>
        <note>catalytic</note>
    </ligand>
</feature>
<feature type="compositionally biased region" description="Low complexity" evidence="13">
    <location>
        <begin position="55"/>
        <end position="66"/>
    </location>
</feature>
<feature type="binding site" evidence="12">
    <location>
        <position position="238"/>
    </location>
    <ligand>
        <name>Zn(2+)</name>
        <dbReference type="ChEBI" id="CHEBI:29105"/>
        <label>1</label>
        <note>catalytic</note>
    </ligand>
</feature>
<feature type="domain" description="Metallo-beta-lactamase" evidence="14">
    <location>
        <begin position="94"/>
        <end position="297"/>
    </location>
</feature>
<dbReference type="Pfam" id="PF07521">
    <property type="entry name" value="RMMBL"/>
    <property type="match status" value="1"/>
</dbReference>
<dbReference type="PANTHER" id="PTHR43694:SF1">
    <property type="entry name" value="RIBONUCLEASE J"/>
    <property type="match status" value="1"/>
</dbReference>
<sequence>MTNKRPTEQRHFTQSPSKTEVSAEKTFPISRLAKKKNNFPPRSKSRASSNRRPRNNFGSQQSSSNQEKIVKEKIPDISKGVIRIIPLGGVEEIGKNMTAVEIGQDIIVVDAGLAFPGDDAPGVDYIIPDTTYLEQRKDHIRALVVTHGHLDHIGGIPYIMDKIGNPPIYTSLLTAVMIKKRQEEFPHLPTLNIHVTKSGELMKIGQIRCRFFAISHTVPDSMGVIIATPHGNLVFTGDIRIENENGVPVDYEVKTYSEIGKEKNLLLVADSTNVEKPGFSYPEKMVQENIKEIIRNIKGRLIIGTFASLLERIIYIILAAEDLGKKVAIEGRSMKNNIEIAKELGLLKVKAGTLIGSDELDSFPDDKIVIMATGAQGDEFAALMRMSQKEHKFVKIKKGDTILLSSSVIPGNEKSVQKLKDNLSRQGAKIVHYGIANVHSSGHSYQGELEWIHKMIKAKFFIPVHGHHSMLRVHADLAERLGSPEKNIIVPDNGSIIEISEDGTKISILKSKAESRVVMVDGLGTNNVQEVVIRDRQMLAQDGMFVIIAIVDVQNGKIRKSPDIISRGFVYLKESQELLRAVRSVAKKTIEDSTAKMNPINIDYVKNNVREELGKYLFQKTHKRPIILPVIIEV</sequence>
<feature type="binding site" evidence="12">
    <location>
        <position position="465"/>
    </location>
    <ligand>
        <name>Zn(2+)</name>
        <dbReference type="ChEBI" id="CHEBI:29105"/>
        <label>1</label>
        <note>catalytic</note>
    </ligand>
</feature>
<evidence type="ECO:0000256" key="10">
    <source>
        <dbReference type="PIRSR" id="PIRSR004803-1"/>
    </source>
</evidence>
<keyword evidence="2 9" id="KW-0540">Nuclease</keyword>
<organism evidence="15 16">
    <name type="scientific">Candidatus Vogelbacteria bacterium CG22_combo_CG10-13_8_21_14_all_37_9</name>
    <dbReference type="NCBI Taxonomy" id="1975046"/>
    <lineage>
        <taxon>Bacteria</taxon>
        <taxon>Candidatus Vogeliibacteriota</taxon>
    </lineage>
</organism>
<comment type="cofactor">
    <cofactor evidence="12">
        <name>Ca(2+)</name>
        <dbReference type="ChEBI" id="CHEBI:29108"/>
    </cofactor>
    <text evidence="12">Binds 1 Ca(2+) cation per subunit. Seen in 1 crystal structure, it is not clear if it is physiologically important.</text>
</comment>
<evidence type="ECO:0000256" key="12">
    <source>
        <dbReference type="PIRSR" id="PIRSR004803-3"/>
    </source>
</evidence>
<feature type="binding site" evidence="12">
    <location>
        <position position="149"/>
    </location>
    <ligand>
        <name>Zn(2+)</name>
        <dbReference type="ChEBI" id="CHEBI:29105"/>
        <label>1</label>
        <note>catalytic</note>
    </ligand>
</feature>
<keyword evidence="4 9" id="KW-0255">Endonuclease</keyword>
<dbReference type="Pfam" id="PF00753">
    <property type="entry name" value="Lactamase_B"/>
    <property type="match status" value="1"/>
</dbReference>
<dbReference type="GO" id="GO:0003723">
    <property type="term" value="F:RNA binding"/>
    <property type="evidence" value="ECO:0007669"/>
    <property type="project" value="UniProtKB-UniRule"/>
</dbReference>
<keyword evidence="5 9" id="KW-0378">Hydrolase</keyword>
<keyword evidence="9" id="KW-0698">rRNA processing</keyword>
<proteinExistence type="inferred from homology"/>
<comment type="caution">
    <text evidence="9">Lacks conserved residue(s) required for the propagation of feature annotation.</text>
</comment>
<feature type="active site" description="Proton donor" evidence="10">
    <location>
        <position position="270"/>
    </location>
</feature>
<dbReference type="EMBL" id="PCSX01000030">
    <property type="protein sequence ID" value="PIP58118.1"/>
    <property type="molecule type" value="Genomic_DNA"/>
</dbReference>
<dbReference type="InterPro" id="IPR004613">
    <property type="entry name" value="RNase_J"/>
</dbReference>
<evidence type="ECO:0000256" key="7">
    <source>
        <dbReference type="ARBA" id="ARBA00022839"/>
    </source>
</evidence>
<dbReference type="GO" id="GO:0008270">
    <property type="term" value="F:zinc ion binding"/>
    <property type="evidence" value="ECO:0007669"/>
    <property type="project" value="InterPro"/>
</dbReference>
<name>A0A2H0BMA6_9BACT</name>
<evidence type="ECO:0000259" key="14">
    <source>
        <dbReference type="SMART" id="SM00849"/>
    </source>
</evidence>
<feature type="region of interest" description="Disordered" evidence="13">
    <location>
        <begin position="1"/>
        <end position="71"/>
    </location>
</feature>
<dbReference type="InterPro" id="IPR036866">
    <property type="entry name" value="RibonucZ/Hydroxyglut_hydro"/>
</dbReference>
<dbReference type="InterPro" id="IPR041636">
    <property type="entry name" value="RNase_J_C"/>
</dbReference>
<dbReference type="EC" id="3.1.-.-" evidence="9"/>
<evidence type="ECO:0000256" key="11">
    <source>
        <dbReference type="PIRSR" id="PIRSR004803-2"/>
    </source>
</evidence>
<keyword evidence="7 9" id="KW-0269">Exonuclease</keyword>
<dbReference type="Pfam" id="PF22505">
    <property type="entry name" value="RNase_J_b_CASP"/>
    <property type="match status" value="1"/>
</dbReference>
<evidence type="ECO:0000313" key="15">
    <source>
        <dbReference type="EMBL" id="PIP58118.1"/>
    </source>
</evidence>
<dbReference type="InterPro" id="IPR042173">
    <property type="entry name" value="RNase_J_2"/>
</dbReference>
<evidence type="ECO:0000256" key="8">
    <source>
        <dbReference type="ARBA" id="ARBA00022884"/>
    </source>
</evidence>
<dbReference type="Gene3D" id="3.10.20.580">
    <property type="match status" value="1"/>
</dbReference>
<dbReference type="NCBIfam" id="TIGR00649">
    <property type="entry name" value="MG423"/>
    <property type="match status" value="1"/>
</dbReference>
<reference evidence="15 16" key="1">
    <citation type="submission" date="2017-09" db="EMBL/GenBank/DDBJ databases">
        <title>Depth-based differentiation of microbial function through sediment-hosted aquifers and enrichment of novel symbionts in the deep terrestrial subsurface.</title>
        <authorList>
            <person name="Probst A.J."/>
            <person name="Ladd B."/>
            <person name="Jarett J.K."/>
            <person name="Geller-Mcgrath D.E."/>
            <person name="Sieber C.M."/>
            <person name="Emerson J.B."/>
            <person name="Anantharaman K."/>
            <person name="Thomas B.C."/>
            <person name="Malmstrom R."/>
            <person name="Stieglmeier M."/>
            <person name="Klingl A."/>
            <person name="Woyke T."/>
            <person name="Ryan C.M."/>
            <person name="Banfield J.F."/>
        </authorList>
    </citation>
    <scope>NUCLEOTIDE SEQUENCE [LARGE SCALE GENOMIC DNA]</scope>
    <source>
        <strain evidence="15">CG22_combo_CG10-13_8_21_14_all_37_9</strain>
    </source>
</reference>
<feature type="compositionally biased region" description="Basic and acidic residues" evidence="13">
    <location>
        <begin position="1"/>
        <end position="11"/>
    </location>
</feature>
<evidence type="ECO:0000256" key="2">
    <source>
        <dbReference type="ARBA" id="ARBA00022722"/>
    </source>
</evidence>
<dbReference type="InterPro" id="IPR055132">
    <property type="entry name" value="RNase_J_b_CASP"/>
</dbReference>
<keyword evidence="12" id="KW-0106">Calcium</keyword>
<comment type="function">
    <text evidence="9">An RNase that has 5'-3' exonuclease and possibly endonuclease activity. Involved in maturation of rRNA and in some organisms also mRNA maturation and/or decay.</text>
</comment>
<evidence type="ECO:0000256" key="3">
    <source>
        <dbReference type="ARBA" id="ARBA00022723"/>
    </source>
</evidence>
<evidence type="ECO:0000256" key="6">
    <source>
        <dbReference type="ARBA" id="ARBA00022833"/>
    </source>
</evidence>
<dbReference type="GO" id="GO:0004521">
    <property type="term" value="F:RNA endonuclease activity"/>
    <property type="evidence" value="ECO:0007669"/>
    <property type="project" value="UniProtKB-UniRule"/>
</dbReference>
<dbReference type="InterPro" id="IPR011108">
    <property type="entry name" value="RMMBL"/>
</dbReference>
<keyword evidence="8 9" id="KW-0694">RNA-binding</keyword>
<dbReference type="GO" id="GO:0005737">
    <property type="term" value="C:cytoplasm"/>
    <property type="evidence" value="ECO:0007669"/>
    <property type="project" value="UniProtKB-SubCell"/>
</dbReference>
<dbReference type="SMART" id="SM00849">
    <property type="entry name" value="Lactamase_B"/>
    <property type="match status" value="1"/>
</dbReference>
<dbReference type="GO" id="GO:0004534">
    <property type="term" value="F:5'-3' RNA exonuclease activity"/>
    <property type="evidence" value="ECO:0007669"/>
    <property type="project" value="UniProtKB-UniRule"/>
</dbReference>
<dbReference type="InterPro" id="IPR030854">
    <property type="entry name" value="RNase_J_bac"/>
</dbReference>
<evidence type="ECO:0000256" key="1">
    <source>
        <dbReference type="ARBA" id="ARBA00022490"/>
    </source>
</evidence>
<feature type="binding site" evidence="11">
    <location>
        <begin position="439"/>
        <end position="443"/>
    </location>
    <ligand>
        <name>substrate</name>
    </ligand>
</feature>
<feature type="binding site" evidence="12">
    <location>
        <position position="147"/>
    </location>
    <ligand>
        <name>Zn(2+)</name>
        <dbReference type="ChEBI" id="CHEBI:29105"/>
        <label>1</label>
        <note>catalytic</note>
    </ligand>
</feature>
<dbReference type="AlphaFoldDB" id="A0A2H0BMA6"/>
<keyword evidence="6 12" id="KW-0862">Zinc</keyword>
<feature type="binding site" evidence="12">
    <location>
        <position position="122"/>
    </location>
    <ligand>
        <name>Ca(2+)</name>
        <dbReference type="ChEBI" id="CHEBI:29108"/>
    </ligand>
</feature>
<comment type="caution">
    <text evidence="15">The sequence shown here is derived from an EMBL/GenBank/DDBJ whole genome shotgun (WGS) entry which is preliminary data.</text>
</comment>
<comment type="similarity">
    <text evidence="9">Belongs to the metallo-beta-lactamase superfamily. RNA-metabolizing metallo-beta-lactamase-like family. Bacterial RNase J subfamily.</text>
</comment>
<comment type="cofactor">
    <cofactor evidence="12">
        <name>Zn(2+)</name>
        <dbReference type="ChEBI" id="CHEBI:29105"/>
    </cofactor>
    <text evidence="12">Binds 2 Zn(2+) ions per subunit. It is not clear if Zn(2+) or Mg(2+) is physiologically important.</text>
</comment>
<dbReference type="InterPro" id="IPR001279">
    <property type="entry name" value="Metallo-B-lactamas"/>
</dbReference>
<dbReference type="CDD" id="cd07714">
    <property type="entry name" value="RNaseJ_MBL-fold"/>
    <property type="match status" value="1"/>
</dbReference>
<comment type="subcellular location">
    <subcellularLocation>
        <location evidence="9">Cytoplasm</location>
    </subcellularLocation>
</comment>
<dbReference type="SUPFAM" id="SSF56281">
    <property type="entry name" value="Metallo-hydrolase/oxidoreductase"/>
    <property type="match status" value="1"/>
</dbReference>
<comment type="subunit">
    <text evidence="9">Homodimer, may be a subunit of the RNA degradosome.</text>
</comment>
<evidence type="ECO:0000256" key="4">
    <source>
        <dbReference type="ARBA" id="ARBA00022759"/>
    </source>
</evidence>
<accession>A0A2H0BMA6</accession>
<dbReference type="HAMAP" id="MF_01491">
    <property type="entry name" value="RNase_J_bact"/>
    <property type="match status" value="1"/>
</dbReference>
<evidence type="ECO:0000313" key="16">
    <source>
        <dbReference type="Proteomes" id="UP000229334"/>
    </source>
</evidence>
<evidence type="ECO:0000256" key="5">
    <source>
        <dbReference type="ARBA" id="ARBA00022801"/>
    </source>
</evidence>
<evidence type="ECO:0000256" key="13">
    <source>
        <dbReference type="SAM" id="MobiDB-lite"/>
    </source>
</evidence>
<feature type="active site" description="Proton acceptor" evidence="10">
    <location>
        <position position="443"/>
    </location>
</feature>
<keyword evidence="1 9" id="KW-0963">Cytoplasm</keyword>
<dbReference type="PANTHER" id="PTHR43694">
    <property type="entry name" value="RIBONUCLEASE J"/>
    <property type="match status" value="1"/>
</dbReference>
<dbReference type="PIRSF" id="PIRSF004803">
    <property type="entry name" value="RnjA"/>
    <property type="match status" value="1"/>
</dbReference>
<dbReference type="Gene3D" id="3.60.15.10">
    <property type="entry name" value="Ribonuclease Z/Hydroxyacylglutathione hydrolase-like"/>
    <property type="match status" value="1"/>
</dbReference>
<evidence type="ECO:0000256" key="9">
    <source>
        <dbReference type="HAMAP-Rule" id="MF_01491"/>
    </source>
</evidence>
<gene>
    <name evidence="9" type="primary">rnj</name>
    <name evidence="15" type="ORF">COX02_01960</name>
</gene>
<feature type="binding site" evidence="12">
    <location>
        <position position="216"/>
    </location>
    <ligand>
        <name>Zn(2+)</name>
        <dbReference type="ChEBI" id="CHEBI:29105"/>
        <label>1</label>
        <note>catalytic</note>
    </ligand>
</feature>
<keyword evidence="3 12" id="KW-0479">Metal-binding</keyword>
<dbReference type="Pfam" id="PF17770">
    <property type="entry name" value="RNase_J_C"/>
    <property type="match status" value="1"/>
</dbReference>
<feature type="binding site" evidence="12">
    <location>
        <position position="152"/>
    </location>
    <ligand>
        <name>Zn(2+)</name>
        <dbReference type="ChEBI" id="CHEBI:29105"/>
        <label>1</label>
        <note>catalytic</note>
    </ligand>
</feature>
<dbReference type="Proteomes" id="UP000229334">
    <property type="component" value="Unassembled WGS sequence"/>
</dbReference>
<feature type="binding site" evidence="12">
    <location>
        <position position="124"/>
    </location>
    <ligand>
        <name>Ca(2+)</name>
        <dbReference type="ChEBI" id="CHEBI:29108"/>
    </ligand>
</feature>